<dbReference type="InterPro" id="IPR001878">
    <property type="entry name" value="Znf_CCHC"/>
</dbReference>
<feature type="domain" description="CCHC-type" evidence="3">
    <location>
        <begin position="106"/>
        <end position="121"/>
    </location>
</feature>
<dbReference type="RefSeq" id="XP_014672734.1">
    <property type="nucleotide sequence ID" value="XM_014817248.1"/>
</dbReference>
<evidence type="ECO:0000313" key="5">
    <source>
        <dbReference type="RefSeq" id="XP_014672734.1"/>
    </source>
</evidence>
<dbReference type="PANTHER" id="PTHR47331:SF5">
    <property type="entry name" value="RIBONUCLEASE H"/>
    <property type="match status" value="1"/>
</dbReference>
<feature type="region of interest" description="Disordered" evidence="2">
    <location>
        <begin position="139"/>
        <end position="168"/>
    </location>
</feature>
<keyword evidence="1" id="KW-0863">Zinc-finger</keyword>
<protein>
    <submittedName>
        <fullName evidence="5">Uncharacterized protein LOC106813180</fullName>
    </submittedName>
</protein>
<keyword evidence="1" id="KW-0862">Zinc</keyword>
<sequence length="605" mass="68182">MEVQGDFPPFHIFANFVEEEAEIACYPVTSRQGLKDGMSERMKSFPEVRSFPTASKPSYGDMRGAERRQESSCLVCKSQHSLDKCKTFCQQDIDARKKFIRLKGLCYGCLRGGHMTRNCRQMSTCAVCNERHPTPLHGDTWRSSSYGKADERTRDNAGLPSGMPGHHSRSMMNKTGINSKSAMIVPVWLSHQSLPEEKMTYALLDTQSDTSFLLDSTKEAMGLQGIDVNLRLSTMSSQDERITSERIEGLSVRAHNSARKIDLPPTYTRDIMPANRHHIPTSEMAKGSPHLAAINHNLLPLQDCDIGLLIGYDCARALAPRDVIPSSQDEGPYGILTDLGWSIVGPVQGDYEKSEYDPIGHSHRILTCEIPADLKGVNAQSKYRVAFTQAISLKEEITPSRVAKLMEVDFSDVRCERAPFSQNDTKFMDIMREKIHTTDDGHYEMPLPFKKEKPDLPNNKLVAKTRMEHLKKKFQQNPDYHGKYAAVMNTLIEKGYAEPIPDHEVIDTPAWYIPHHGVQQPQKLRVVFDCSAKCKRESLNSHLLTGPDLTNKLVGVLCRFRMENVAFICDFTNSTNSESTKRTEITYDFYGGRMETSMKSPMTIG</sequence>
<gene>
    <name evidence="5" type="primary">LOC106813180</name>
</gene>
<evidence type="ECO:0000259" key="3">
    <source>
        <dbReference type="PROSITE" id="PS50158"/>
    </source>
</evidence>
<dbReference type="PROSITE" id="PS50158">
    <property type="entry name" value="ZF_CCHC"/>
    <property type="match status" value="1"/>
</dbReference>
<keyword evidence="1" id="KW-0479">Metal-binding</keyword>
<dbReference type="GeneID" id="106813180"/>
<evidence type="ECO:0000256" key="2">
    <source>
        <dbReference type="SAM" id="MobiDB-lite"/>
    </source>
</evidence>
<reference evidence="5" key="1">
    <citation type="submission" date="2025-08" db="UniProtKB">
        <authorList>
            <consortium name="RefSeq"/>
        </authorList>
    </citation>
    <scope>IDENTIFICATION</scope>
</reference>
<dbReference type="PANTHER" id="PTHR47331">
    <property type="entry name" value="PHD-TYPE DOMAIN-CONTAINING PROTEIN"/>
    <property type="match status" value="1"/>
</dbReference>
<name>A0ABM1EKL3_PRICU</name>
<dbReference type="Proteomes" id="UP000695022">
    <property type="component" value="Unplaced"/>
</dbReference>
<organism evidence="4 5">
    <name type="scientific">Priapulus caudatus</name>
    <name type="common">Priapulid worm</name>
    <dbReference type="NCBI Taxonomy" id="37621"/>
    <lineage>
        <taxon>Eukaryota</taxon>
        <taxon>Metazoa</taxon>
        <taxon>Ecdysozoa</taxon>
        <taxon>Scalidophora</taxon>
        <taxon>Priapulida</taxon>
        <taxon>Priapulimorpha</taxon>
        <taxon>Priapulimorphida</taxon>
        <taxon>Priapulidae</taxon>
        <taxon>Priapulus</taxon>
    </lineage>
</organism>
<keyword evidence="4" id="KW-1185">Reference proteome</keyword>
<evidence type="ECO:0000256" key="1">
    <source>
        <dbReference type="PROSITE-ProRule" id="PRU00047"/>
    </source>
</evidence>
<proteinExistence type="predicted"/>
<evidence type="ECO:0000313" key="4">
    <source>
        <dbReference type="Proteomes" id="UP000695022"/>
    </source>
</evidence>
<accession>A0ABM1EKL3</accession>